<reference evidence="3" key="2">
    <citation type="submission" date="2021-02" db="EMBL/GenBank/DDBJ databases">
        <authorList>
            <person name="Kimball J.A."/>
            <person name="Haas M.W."/>
            <person name="Macchietto M."/>
            <person name="Kono T."/>
            <person name="Duquette J."/>
            <person name="Shao M."/>
        </authorList>
    </citation>
    <scope>NUCLEOTIDE SEQUENCE</scope>
    <source>
        <tissue evidence="3">Fresh leaf tissue</tissue>
    </source>
</reference>
<evidence type="ECO:0000313" key="4">
    <source>
        <dbReference type="Proteomes" id="UP000729402"/>
    </source>
</evidence>
<feature type="domain" description="DRBM" evidence="2">
    <location>
        <begin position="108"/>
        <end position="183"/>
    </location>
</feature>
<dbReference type="SMART" id="SM00358">
    <property type="entry name" value="DSRM"/>
    <property type="match status" value="1"/>
</dbReference>
<protein>
    <recommendedName>
        <fullName evidence="2">DRBM domain-containing protein</fullName>
    </recommendedName>
</protein>
<keyword evidence="1" id="KW-0694">RNA-binding</keyword>
<dbReference type="EMBL" id="JAAALK010000287">
    <property type="protein sequence ID" value="KAG8056757.1"/>
    <property type="molecule type" value="Genomic_DNA"/>
</dbReference>
<evidence type="ECO:0000313" key="3">
    <source>
        <dbReference type="EMBL" id="KAG8056757.1"/>
    </source>
</evidence>
<reference evidence="3" key="1">
    <citation type="journal article" date="2021" name="bioRxiv">
        <title>Whole Genome Assembly and Annotation of Northern Wild Rice, Zizania palustris L., Supports a Whole Genome Duplication in the Zizania Genus.</title>
        <authorList>
            <person name="Haas M."/>
            <person name="Kono T."/>
            <person name="Macchietto M."/>
            <person name="Millas R."/>
            <person name="McGilp L."/>
            <person name="Shao M."/>
            <person name="Duquette J."/>
            <person name="Hirsch C.N."/>
            <person name="Kimball J."/>
        </authorList>
    </citation>
    <scope>NUCLEOTIDE SEQUENCE</scope>
    <source>
        <tissue evidence="3">Fresh leaf tissue</tissue>
    </source>
</reference>
<evidence type="ECO:0000259" key="2">
    <source>
        <dbReference type="PROSITE" id="PS50137"/>
    </source>
</evidence>
<gene>
    <name evidence="3" type="ORF">GUJ93_ZPchr0002g23521</name>
</gene>
<dbReference type="AlphaFoldDB" id="A0A8J5RUI3"/>
<keyword evidence="4" id="KW-1185">Reference proteome</keyword>
<dbReference type="InterPro" id="IPR014720">
    <property type="entry name" value="dsRBD_dom"/>
</dbReference>
<evidence type="ECO:0000256" key="1">
    <source>
        <dbReference type="PROSITE-ProRule" id="PRU00266"/>
    </source>
</evidence>
<dbReference type="PROSITE" id="PS50137">
    <property type="entry name" value="DS_RBD"/>
    <property type="match status" value="1"/>
</dbReference>
<comment type="caution">
    <text evidence="3">The sequence shown here is derived from an EMBL/GenBank/DDBJ whole genome shotgun (WGS) entry which is preliminary data.</text>
</comment>
<dbReference type="Pfam" id="PF14709">
    <property type="entry name" value="DND1_DSRM"/>
    <property type="match status" value="1"/>
</dbReference>
<dbReference type="Proteomes" id="UP000729402">
    <property type="component" value="Unassembled WGS sequence"/>
</dbReference>
<accession>A0A8J5RUI3</accession>
<dbReference type="GO" id="GO:0003723">
    <property type="term" value="F:RNA binding"/>
    <property type="evidence" value="ECO:0007669"/>
    <property type="project" value="UniProtKB-UniRule"/>
</dbReference>
<dbReference type="OrthoDB" id="786951at2759"/>
<organism evidence="3 4">
    <name type="scientific">Zizania palustris</name>
    <name type="common">Northern wild rice</name>
    <dbReference type="NCBI Taxonomy" id="103762"/>
    <lineage>
        <taxon>Eukaryota</taxon>
        <taxon>Viridiplantae</taxon>
        <taxon>Streptophyta</taxon>
        <taxon>Embryophyta</taxon>
        <taxon>Tracheophyta</taxon>
        <taxon>Spermatophyta</taxon>
        <taxon>Magnoliopsida</taxon>
        <taxon>Liliopsida</taxon>
        <taxon>Poales</taxon>
        <taxon>Poaceae</taxon>
        <taxon>BOP clade</taxon>
        <taxon>Oryzoideae</taxon>
        <taxon>Oryzeae</taxon>
        <taxon>Zizaniinae</taxon>
        <taxon>Zizania</taxon>
    </lineage>
</organism>
<sequence length="190" mass="21314">MAPPVHQKSAFIPVNTWWEDELELEEGEGLICKRKRAKFSDSTMPQKKGIEIAVAEKVKEATAAPPLGVSVVKYETEGAIDHVDLSGDRANGYNKEHANGSTCTSKEPARLRLHEICSAAHWKEPLYNFEEQGPSHAKLFTCKVTIHVETWTNTVLECMSEPKRQKKAAQEHAAQAALWYLNIFGHSKYL</sequence>
<name>A0A8J5RUI3_ZIZPA</name>
<proteinExistence type="predicted"/>